<gene>
    <name evidence="2" type="ORF">OL599_22810</name>
</gene>
<evidence type="ECO:0000313" key="3">
    <source>
        <dbReference type="Proteomes" id="UP001165679"/>
    </source>
</evidence>
<evidence type="ECO:0000256" key="1">
    <source>
        <dbReference type="SAM" id="MobiDB-lite"/>
    </source>
</evidence>
<reference evidence="2" key="2">
    <citation type="submission" date="2022-10" db="EMBL/GenBank/DDBJ databases">
        <authorList>
            <person name="Trinh H.N."/>
        </authorList>
    </citation>
    <scope>NUCLEOTIDE SEQUENCE</scope>
    <source>
        <strain evidence="2">RN2-1</strain>
    </source>
</reference>
<dbReference type="Proteomes" id="UP001165679">
    <property type="component" value="Unassembled WGS sequence"/>
</dbReference>
<comment type="caution">
    <text evidence="2">The sequence shown here is derived from an EMBL/GenBank/DDBJ whole genome shotgun (WGS) entry which is preliminary data.</text>
</comment>
<dbReference type="EMBL" id="JAPDNT010000036">
    <property type="protein sequence ID" value="MCW3477405.1"/>
    <property type="molecule type" value="Genomic_DNA"/>
</dbReference>
<name>A0AA41YRB0_9PROT</name>
<accession>A0AA41YRB0</accession>
<feature type="region of interest" description="Disordered" evidence="1">
    <location>
        <begin position="1"/>
        <end position="53"/>
    </location>
</feature>
<proteinExistence type="predicted"/>
<evidence type="ECO:0000313" key="2">
    <source>
        <dbReference type="EMBL" id="MCW3477405.1"/>
    </source>
</evidence>
<protein>
    <submittedName>
        <fullName evidence="2">Uncharacterized protein</fullName>
    </submittedName>
</protein>
<reference evidence="2" key="1">
    <citation type="submission" date="2022-09" db="EMBL/GenBank/DDBJ databases">
        <title>Rhodovastum sp. nov. RN2-1 isolated from soil in Seongnam, South Korea.</title>
        <authorList>
            <person name="Le N.T."/>
        </authorList>
    </citation>
    <scope>NUCLEOTIDE SEQUENCE</scope>
    <source>
        <strain evidence="2">RN2-1</strain>
    </source>
</reference>
<keyword evidence="3" id="KW-1185">Reference proteome</keyword>
<sequence>MIARGPLSFEPSRHSPQGAAVPLTVDLVSRTAESGERERPSDGDQKPSHRRESIVNRAILSRFCGDFEEINRVVRSSGGARP</sequence>
<organism evidence="2 3">
    <name type="scientific">Limobrevibacterium gyesilva</name>
    <dbReference type="NCBI Taxonomy" id="2991712"/>
    <lineage>
        <taxon>Bacteria</taxon>
        <taxon>Pseudomonadati</taxon>
        <taxon>Pseudomonadota</taxon>
        <taxon>Alphaproteobacteria</taxon>
        <taxon>Acetobacterales</taxon>
        <taxon>Acetobacteraceae</taxon>
        <taxon>Limobrevibacterium</taxon>
    </lineage>
</organism>
<dbReference type="AlphaFoldDB" id="A0AA41YRB0"/>
<feature type="compositionally biased region" description="Basic and acidic residues" evidence="1">
    <location>
        <begin position="33"/>
        <end position="53"/>
    </location>
</feature>
<dbReference type="RefSeq" id="WP_264716353.1">
    <property type="nucleotide sequence ID" value="NZ_JAPDNT010000036.1"/>
</dbReference>